<feature type="region of interest" description="Disordered" evidence="1">
    <location>
        <begin position="1"/>
        <end position="31"/>
    </location>
</feature>
<sequence>MGTLPTGAHQAGALSAPSARQFNSPGGQLLIPSPLRDRGVAAVCHKSMWEGRCPGTSRQCPARVCPPLIRYRGGRCPLWPRPQPPLGRSRCTPPEGRQGPAVAPFLDLGHEQGPSACR</sequence>
<dbReference type="AlphaFoldDB" id="A0AAV7S8L3"/>
<accession>A0AAV7S8L3</accession>
<comment type="caution">
    <text evidence="2">The sequence shown here is derived from an EMBL/GenBank/DDBJ whole genome shotgun (WGS) entry which is preliminary data.</text>
</comment>
<keyword evidence="3" id="KW-1185">Reference proteome</keyword>
<evidence type="ECO:0000313" key="3">
    <source>
        <dbReference type="Proteomes" id="UP001066276"/>
    </source>
</evidence>
<organism evidence="2 3">
    <name type="scientific">Pleurodeles waltl</name>
    <name type="common">Iberian ribbed newt</name>
    <dbReference type="NCBI Taxonomy" id="8319"/>
    <lineage>
        <taxon>Eukaryota</taxon>
        <taxon>Metazoa</taxon>
        <taxon>Chordata</taxon>
        <taxon>Craniata</taxon>
        <taxon>Vertebrata</taxon>
        <taxon>Euteleostomi</taxon>
        <taxon>Amphibia</taxon>
        <taxon>Batrachia</taxon>
        <taxon>Caudata</taxon>
        <taxon>Salamandroidea</taxon>
        <taxon>Salamandridae</taxon>
        <taxon>Pleurodelinae</taxon>
        <taxon>Pleurodeles</taxon>
    </lineage>
</organism>
<dbReference type="Proteomes" id="UP001066276">
    <property type="component" value="Chromosome 4_2"/>
</dbReference>
<reference evidence="2" key="1">
    <citation type="journal article" date="2022" name="bioRxiv">
        <title>Sequencing and chromosome-scale assembly of the giantPleurodeles waltlgenome.</title>
        <authorList>
            <person name="Brown T."/>
            <person name="Elewa A."/>
            <person name="Iarovenko S."/>
            <person name="Subramanian E."/>
            <person name="Araus A.J."/>
            <person name="Petzold A."/>
            <person name="Susuki M."/>
            <person name="Suzuki K.-i.T."/>
            <person name="Hayashi T."/>
            <person name="Toyoda A."/>
            <person name="Oliveira C."/>
            <person name="Osipova E."/>
            <person name="Leigh N.D."/>
            <person name="Simon A."/>
            <person name="Yun M.H."/>
        </authorList>
    </citation>
    <scope>NUCLEOTIDE SEQUENCE</scope>
    <source>
        <strain evidence="2">20211129_DDA</strain>
        <tissue evidence="2">Liver</tissue>
    </source>
</reference>
<dbReference type="EMBL" id="JANPWB010000008">
    <property type="protein sequence ID" value="KAJ1159568.1"/>
    <property type="molecule type" value="Genomic_DNA"/>
</dbReference>
<name>A0AAV7S8L3_PLEWA</name>
<evidence type="ECO:0000256" key="1">
    <source>
        <dbReference type="SAM" id="MobiDB-lite"/>
    </source>
</evidence>
<gene>
    <name evidence="2" type="ORF">NDU88_000075</name>
</gene>
<protein>
    <submittedName>
        <fullName evidence="2">Uncharacterized protein</fullName>
    </submittedName>
</protein>
<evidence type="ECO:0000313" key="2">
    <source>
        <dbReference type="EMBL" id="KAJ1159568.1"/>
    </source>
</evidence>
<proteinExistence type="predicted"/>
<feature type="region of interest" description="Disordered" evidence="1">
    <location>
        <begin position="82"/>
        <end position="118"/>
    </location>
</feature>